<sequence length="123" mass="13212">MIIEALLPTITALVQKAARDRDSVTFNALYALFPKKTPAQQVHATLDAACASIADASSAIYSVVMVKKDTGLPGDAFFVTFKAIHDAEYISIAGDIAPLNLTLPQKQLLVNAEKARVYVHAQV</sequence>
<evidence type="ECO:0000313" key="1">
    <source>
        <dbReference type="EMBL" id="MBB5198762.1"/>
    </source>
</evidence>
<gene>
    <name evidence="1" type="ORF">HNR39_000572</name>
</gene>
<organism evidence="1 2">
    <name type="scientific">Glaciimonas immobilis</name>
    <dbReference type="NCBI Taxonomy" id="728004"/>
    <lineage>
        <taxon>Bacteria</taxon>
        <taxon>Pseudomonadati</taxon>
        <taxon>Pseudomonadota</taxon>
        <taxon>Betaproteobacteria</taxon>
        <taxon>Burkholderiales</taxon>
        <taxon>Oxalobacteraceae</taxon>
        <taxon>Glaciimonas</taxon>
    </lineage>
</organism>
<comment type="caution">
    <text evidence="1">The sequence shown here is derived from an EMBL/GenBank/DDBJ whole genome shotgun (WGS) entry which is preliminary data.</text>
</comment>
<protein>
    <submittedName>
        <fullName evidence="1">Uncharacterized protein</fullName>
    </submittedName>
</protein>
<reference evidence="1 2" key="1">
    <citation type="submission" date="2020-08" db="EMBL/GenBank/DDBJ databases">
        <title>Genomic Encyclopedia of Type Strains, Phase IV (KMG-IV): sequencing the most valuable type-strain genomes for metagenomic binning, comparative biology and taxonomic classification.</title>
        <authorList>
            <person name="Goeker M."/>
        </authorList>
    </citation>
    <scope>NUCLEOTIDE SEQUENCE [LARGE SCALE GENOMIC DNA]</scope>
    <source>
        <strain evidence="1 2">DSM 23240</strain>
    </source>
</reference>
<dbReference type="EMBL" id="JACHHQ010000001">
    <property type="protein sequence ID" value="MBB5198762.1"/>
    <property type="molecule type" value="Genomic_DNA"/>
</dbReference>
<evidence type="ECO:0000313" key="2">
    <source>
        <dbReference type="Proteomes" id="UP000571084"/>
    </source>
</evidence>
<name>A0A840RNS4_9BURK</name>
<dbReference type="AlphaFoldDB" id="A0A840RNS4"/>
<accession>A0A840RNS4</accession>
<keyword evidence="2" id="KW-1185">Reference proteome</keyword>
<dbReference type="Proteomes" id="UP000571084">
    <property type="component" value="Unassembled WGS sequence"/>
</dbReference>
<proteinExistence type="predicted"/>